<feature type="transmembrane region" description="Helical" evidence="1">
    <location>
        <begin position="95"/>
        <end position="115"/>
    </location>
</feature>
<keyword evidence="1" id="KW-0812">Transmembrane</keyword>
<feature type="transmembrane region" description="Helical" evidence="1">
    <location>
        <begin position="127"/>
        <end position="148"/>
    </location>
</feature>
<keyword evidence="4" id="KW-1185">Reference proteome</keyword>
<protein>
    <submittedName>
        <fullName evidence="3">VanZ family protein</fullName>
    </submittedName>
</protein>
<dbReference type="Pfam" id="PF04892">
    <property type="entry name" value="VanZ"/>
    <property type="match status" value="1"/>
</dbReference>
<comment type="caution">
    <text evidence="3">The sequence shown here is derived from an EMBL/GenBank/DDBJ whole genome shotgun (WGS) entry which is preliminary data.</text>
</comment>
<dbReference type="RefSeq" id="WP_206902955.1">
    <property type="nucleotide sequence ID" value="NZ_JAFLVT010000006.1"/>
</dbReference>
<feature type="transmembrane region" description="Helical" evidence="1">
    <location>
        <begin position="184"/>
        <end position="202"/>
    </location>
</feature>
<evidence type="ECO:0000256" key="1">
    <source>
        <dbReference type="SAM" id="Phobius"/>
    </source>
</evidence>
<organism evidence="3 4">
    <name type="scientific">Candidatus Enterococcus myersii</name>
    <dbReference type="NCBI Taxonomy" id="2815322"/>
    <lineage>
        <taxon>Bacteria</taxon>
        <taxon>Bacillati</taxon>
        <taxon>Bacillota</taxon>
        <taxon>Bacilli</taxon>
        <taxon>Lactobacillales</taxon>
        <taxon>Enterococcaceae</taxon>
        <taxon>Enterococcus</taxon>
    </lineage>
</organism>
<dbReference type="PANTHER" id="PTHR36834:SF2">
    <property type="entry name" value="MEMBRANE PROTEIN"/>
    <property type="match status" value="1"/>
</dbReference>
<feature type="domain" description="VanZ-like" evidence="2">
    <location>
        <begin position="90"/>
        <end position="171"/>
    </location>
</feature>
<gene>
    <name evidence="3" type="ORF">JZO76_04330</name>
</gene>
<accession>A0ABS3H6S8</accession>
<dbReference type="InterPro" id="IPR053150">
    <property type="entry name" value="Teicoplanin_resist-assoc"/>
</dbReference>
<keyword evidence="1" id="KW-1133">Transmembrane helix</keyword>
<proteinExistence type="predicted"/>
<reference evidence="3 4" key="1">
    <citation type="submission" date="2021-03" db="EMBL/GenBank/DDBJ databases">
        <title>Enterococcal diversity collection.</title>
        <authorList>
            <person name="Gilmore M.S."/>
            <person name="Schwartzman J."/>
            <person name="Van Tyne D."/>
            <person name="Martin M."/>
            <person name="Earl A.M."/>
            <person name="Manson A.L."/>
            <person name="Straub T."/>
            <person name="Salamzade R."/>
            <person name="Saavedra J."/>
            <person name="Lebreton F."/>
            <person name="Prichula J."/>
            <person name="Schaufler K."/>
            <person name="Gaca A."/>
            <person name="Sgardioli B."/>
            <person name="Wagenaar J."/>
            <person name="Strong T."/>
        </authorList>
    </citation>
    <scope>NUCLEOTIDE SEQUENCE [LARGE SCALE GENOMIC DNA]</scope>
    <source>
        <strain evidence="3 4">MJM12</strain>
    </source>
</reference>
<feature type="transmembrane region" description="Helical" evidence="1">
    <location>
        <begin position="44"/>
        <end position="65"/>
    </location>
</feature>
<evidence type="ECO:0000313" key="3">
    <source>
        <dbReference type="EMBL" id="MBO0448757.1"/>
    </source>
</evidence>
<dbReference type="EMBL" id="JAFLVT010000006">
    <property type="protein sequence ID" value="MBO0448757.1"/>
    <property type="molecule type" value="Genomic_DNA"/>
</dbReference>
<evidence type="ECO:0000313" key="4">
    <source>
        <dbReference type="Proteomes" id="UP000664256"/>
    </source>
</evidence>
<sequence>MDNYTIFDYLWEILFVNPLALIGVILITAYILPFKLSWRRKIAILLPALLLFYYLQIGLTHIFGITTVGELQRMLRLGEGVFHPRWEWRLLAEGLSSGFIANIMVFMPIGFLLPFISRSFQKVYKTVFLGAGISLAIEISQIFTLYRATDINDLLANTIGTLIGWCCFKLVAKIFRLQATVEAQTRYLPVIVVVIAFLNVFLNV</sequence>
<dbReference type="PANTHER" id="PTHR36834">
    <property type="entry name" value="MEMBRANE PROTEIN-RELATED"/>
    <property type="match status" value="1"/>
</dbReference>
<dbReference type="Proteomes" id="UP000664256">
    <property type="component" value="Unassembled WGS sequence"/>
</dbReference>
<evidence type="ECO:0000259" key="2">
    <source>
        <dbReference type="Pfam" id="PF04892"/>
    </source>
</evidence>
<name>A0ABS3H6S8_9ENTE</name>
<feature type="transmembrane region" description="Helical" evidence="1">
    <location>
        <begin position="154"/>
        <end position="172"/>
    </location>
</feature>
<feature type="transmembrane region" description="Helical" evidence="1">
    <location>
        <begin position="13"/>
        <end position="32"/>
    </location>
</feature>
<dbReference type="InterPro" id="IPR006976">
    <property type="entry name" value="VanZ-like"/>
</dbReference>
<keyword evidence="1" id="KW-0472">Membrane</keyword>